<dbReference type="AlphaFoldDB" id="A0A4R4UC30"/>
<name>A0A4R4UC30_9ACTN</name>
<proteinExistence type="predicted"/>
<dbReference type="RefSeq" id="WP_132606247.1">
    <property type="nucleotide sequence ID" value="NZ_SMKO01000269.1"/>
</dbReference>
<organism evidence="1 2">
    <name type="scientific">Nonomuraea deserti</name>
    <dbReference type="NCBI Taxonomy" id="1848322"/>
    <lineage>
        <taxon>Bacteria</taxon>
        <taxon>Bacillati</taxon>
        <taxon>Actinomycetota</taxon>
        <taxon>Actinomycetes</taxon>
        <taxon>Streptosporangiales</taxon>
        <taxon>Streptosporangiaceae</taxon>
        <taxon>Nonomuraea</taxon>
    </lineage>
</organism>
<keyword evidence="1" id="KW-0238">DNA-binding</keyword>
<dbReference type="Proteomes" id="UP000295258">
    <property type="component" value="Unassembled WGS sequence"/>
</dbReference>
<dbReference type="InterPro" id="IPR004401">
    <property type="entry name" value="YbaB/EbfC"/>
</dbReference>
<dbReference type="GO" id="GO:0003677">
    <property type="term" value="F:DNA binding"/>
    <property type="evidence" value="ECO:0007669"/>
    <property type="project" value="UniProtKB-KW"/>
</dbReference>
<evidence type="ECO:0000313" key="1">
    <source>
        <dbReference type="EMBL" id="TDC87396.1"/>
    </source>
</evidence>
<gene>
    <name evidence="1" type="ORF">E1292_46740</name>
</gene>
<comment type="caution">
    <text evidence="1">The sequence shown here is derived from an EMBL/GenBank/DDBJ whole genome shotgun (WGS) entry which is preliminary data.</text>
</comment>
<dbReference type="EMBL" id="SMKO01000269">
    <property type="protein sequence ID" value="TDC87396.1"/>
    <property type="molecule type" value="Genomic_DNA"/>
</dbReference>
<dbReference type="SUPFAM" id="SSF82607">
    <property type="entry name" value="YbaB-like"/>
    <property type="match status" value="1"/>
</dbReference>
<sequence>MQPSSIEEDREFMARMSAQAEGVLRKVRDAQLRLQEITGAGEAADGLVRAVAGPTGHIIDLTVSARCMRLDRSTVAAAIRDALRAAQLDARRQAQQIIGDLETHAAGFQQPLDASFVAERAERVLEDLG</sequence>
<evidence type="ECO:0000313" key="2">
    <source>
        <dbReference type="Proteomes" id="UP000295258"/>
    </source>
</evidence>
<dbReference type="InterPro" id="IPR036894">
    <property type="entry name" value="YbaB-like_sf"/>
</dbReference>
<dbReference type="Gene3D" id="3.30.1310.10">
    <property type="entry name" value="Nucleoid-associated protein YbaB-like domain"/>
    <property type="match status" value="1"/>
</dbReference>
<dbReference type="Pfam" id="PF02575">
    <property type="entry name" value="YbaB_DNA_bd"/>
    <property type="match status" value="1"/>
</dbReference>
<protein>
    <submittedName>
        <fullName evidence="1">YbaB/EbfC family DNA-binding protein</fullName>
    </submittedName>
</protein>
<reference evidence="1 2" key="1">
    <citation type="submission" date="2019-03" db="EMBL/GenBank/DDBJ databases">
        <title>Draft genome sequences of novel Actinobacteria.</title>
        <authorList>
            <person name="Sahin N."/>
            <person name="Ay H."/>
            <person name="Saygin H."/>
        </authorList>
    </citation>
    <scope>NUCLEOTIDE SEQUENCE [LARGE SCALE GENOMIC DNA]</scope>
    <source>
        <strain evidence="1 2">KC310</strain>
    </source>
</reference>
<accession>A0A4R4UC30</accession>
<keyword evidence="2" id="KW-1185">Reference proteome</keyword>